<accession>A0A4C2AC24</accession>
<evidence type="ECO:0000256" key="1">
    <source>
        <dbReference type="SAM" id="MobiDB-lite"/>
    </source>
</evidence>
<evidence type="ECO:0000313" key="3">
    <source>
        <dbReference type="Proteomes" id="UP000299102"/>
    </source>
</evidence>
<evidence type="ECO:0000313" key="2">
    <source>
        <dbReference type="EMBL" id="GBP96545.1"/>
    </source>
</evidence>
<comment type="caution">
    <text evidence="2">The sequence shown here is derived from an EMBL/GenBank/DDBJ whole genome shotgun (WGS) entry which is preliminary data.</text>
</comment>
<proteinExistence type="predicted"/>
<organism evidence="2 3">
    <name type="scientific">Eumeta variegata</name>
    <name type="common">Bagworm moth</name>
    <name type="synonym">Eumeta japonica</name>
    <dbReference type="NCBI Taxonomy" id="151549"/>
    <lineage>
        <taxon>Eukaryota</taxon>
        <taxon>Metazoa</taxon>
        <taxon>Ecdysozoa</taxon>
        <taxon>Arthropoda</taxon>
        <taxon>Hexapoda</taxon>
        <taxon>Insecta</taxon>
        <taxon>Pterygota</taxon>
        <taxon>Neoptera</taxon>
        <taxon>Endopterygota</taxon>
        <taxon>Lepidoptera</taxon>
        <taxon>Glossata</taxon>
        <taxon>Ditrysia</taxon>
        <taxon>Tineoidea</taxon>
        <taxon>Psychidae</taxon>
        <taxon>Oiketicinae</taxon>
        <taxon>Eumeta</taxon>
    </lineage>
</organism>
<dbReference type="EMBL" id="BGZK01002798">
    <property type="protein sequence ID" value="GBP96545.1"/>
    <property type="molecule type" value="Genomic_DNA"/>
</dbReference>
<feature type="compositionally biased region" description="Basic and acidic residues" evidence="1">
    <location>
        <begin position="1"/>
        <end position="17"/>
    </location>
</feature>
<dbReference type="Proteomes" id="UP000299102">
    <property type="component" value="Unassembled WGS sequence"/>
</dbReference>
<name>A0A4C2AC24_EUMVA</name>
<gene>
    <name evidence="2" type="ORF">EVAR_100196_1</name>
</gene>
<sequence length="81" mass="9088">MVSRRIGDIRQKTDSESSHSNACHILKDNTRPAMISTVNSCVRSRQSDRRDNTGRGVRDRPQRTNSRGRAAAESREGCVCE</sequence>
<protein>
    <submittedName>
        <fullName evidence="2">Uncharacterized protein</fullName>
    </submittedName>
</protein>
<reference evidence="2 3" key="1">
    <citation type="journal article" date="2019" name="Commun. Biol.">
        <title>The bagworm genome reveals a unique fibroin gene that provides high tensile strength.</title>
        <authorList>
            <person name="Kono N."/>
            <person name="Nakamura H."/>
            <person name="Ohtoshi R."/>
            <person name="Tomita M."/>
            <person name="Numata K."/>
            <person name="Arakawa K."/>
        </authorList>
    </citation>
    <scope>NUCLEOTIDE SEQUENCE [LARGE SCALE GENOMIC DNA]</scope>
</reference>
<feature type="compositionally biased region" description="Basic and acidic residues" evidence="1">
    <location>
        <begin position="70"/>
        <end position="81"/>
    </location>
</feature>
<dbReference type="AlphaFoldDB" id="A0A4C2AC24"/>
<feature type="compositionally biased region" description="Basic and acidic residues" evidence="1">
    <location>
        <begin position="45"/>
        <end position="62"/>
    </location>
</feature>
<keyword evidence="3" id="KW-1185">Reference proteome</keyword>
<feature type="region of interest" description="Disordered" evidence="1">
    <location>
        <begin position="1"/>
        <end position="23"/>
    </location>
</feature>
<feature type="region of interest" description="Disordered" evidence="1">
    <location>
        <begin position="39"/>
        <end position="81"/>
    </location>
</feature>